<reference evidence="2 4" key="1">
    <citation type="submission" date="2015-11" db="EMBL/GenBank/DDBJ databases">
        <title>Genomic analysis of 38 Legionella species identifies large and diverse effector repertoires.</title>
        <authorList>
            <person name="Burstein D."/>
            <person name="Amaro F."/>
            <person name="Zusman T."/>
            <person name="Lifshitz Z."/>
            <person name="Cohen O."/>
            <person name="Gilbert J.A."/>
            <person name="Pupko T."/>
            <person name="Shuman H.A."/>
            <person name="Segal G."/>
        </authorList>
    </citation>
    <scope>NUCLEOTIDE SEQUENCE [LARGE SCALE GENOMIC DNA]</scope>
    <source>
        <strain evidence="2 4">ATCC 43877</strain>
    </source>
</reference>
<gene>
    <name evidence="2" type="ORF">Lmor_2097</name>
    <name evidence="3" type="ORF">NCTC12239_00407</name>
</gene>
<feature type="chain" id="PRO_5016994992" description="Lipoprotein" evidence="1">
    <location>
        <begin position="23"/>
        <end position="318"/>
    </location>
</feature>
<evidence type="ECO:0000313" key="2">
    <source>
        <dbReference type="EMBL" id="KTD32668.1"/>
    </source>
</evidence>
<accession>A0A378JVK9</accession>
<name>A0A378JVK9_9GAMM</name>
<dbReference type="EMBL" id="LNYN01000027">
    <property type="protein sequence ID" value="KTD32668.1"/>
    <property type="molecule type" value="Genomic_DNA"/>
</dbReference>
<evidence type="ECO:0000256" key="1">
    <source>
        <dbReference type="SAM" id="SignalP"/>
    </source>
</evidence>
<dbReference type="OrthoDB" id="9147983at2"/>
<proteinExistence type="predicted"/>
<evidence type="ECO:0000313" key="4">
    <source>
        <dbReference type="Proteomes" id="UP000054985"/>
    </source>
</evidence>
<organism evidence="3 5">
    <name type="scientific">Legionella moravica</name>
    <dbReference type="NCBI Taxonomy" id="39962"/>
    <lineage>
        <taxon>Bacteria</taxon>
        <taxon>Pseudomonadati</taxon>
        <taxon>Pseudomonadota</taxon>
        <taxon>Gammaproteobacteria</taxon>
        <taxon>Legionellales</taxon>
        <taxon>Legionellaceae</taxon>
        <taxon>Legionella</taxon>
    </lineage>
</organism>
<evidence type="ECO:0008006" key="6">
    <source>
        <dbReference type="Google" id="ProtNLM"/>
    </source>
</evidence>
<evidence type="ECO:0000313" key="3">
    <source>
        <dbReference type="EMBL" id="STX61492.1"/>
    </source>
</evidence>
<evidence type="ECO:0000313" key="5">
    <source>
        <dbReference type="Proteomes" id="UP000254040"/>
    </source>
</evidence>
<dbReference type="EMBL" id="UGOG01000001">
    <property type="protein sequence ID" value="STX61492.1"/>
    <property type="molecule type" value="Genomic_DNA"/>
</dbReference>
<dbReference type="Proteomes" id="UP000254040">
    <property type="component" value="Unassembled WGS sequence"/>
</dbReference>
<reference evidence="3 5" key="2">
    <citation type="submission" date="2018-06" db="EMBL/GenBank/DDBJ databases">
        <authorList>
            <consortium name="Pathogen Informatics"/>
            <person name="Doyle S."/>
        </authorList>
    </citation>
    <scope>NUCLEOTIDE SEQUENCE [LARGE SCALE GENOMIC DNA]</scope>
    <source>
        <strain evidence="3 5">NCTC12239</strain>
    </source>
</reference>
<keyword evidence="1" id="KW-0732">Signal</keyword>
<feature type="signal peptide" evidence="1">
    <location>
        <begin position="1"/>
        <end position="22"/>
    </location>
</feature>
<dbReference type="RefSeq" id="WP_028383662.1">
    <property type="nucleotide sequence ID" value="NZ_CAAAJG010000037.1"/>
</dbReference>
<sequence>MRLPILVSLCILLVNLSGCEQIALMATPPKKAKDSKNKLAVQAKHYFWTSLHHGRYQNIPRVNYLLTAAYLENPDDPQLAAYLGFTHIWNITERFRTQDHSPLITNEIVLSKKYFLDALQLDPHNPIYLGFYGDTQLIEGQIYQDKQEEVRGYFTLKKAIQAWPQFNYFTAGYPMSSLPADSEHYKEGLQWQWKTLDLCSRTKINRNNPDYHPYMNKELHTGKQRACWNSIIAPHNFEGFFMNMGDMLVKSGDVETGIIIYKNAKLSKTYNLWPYKEMLEQRILNARNNAVNFNKKAATANKSIVFNSGYGCVVCHQK</sequence>
<keyword evidence="4" id="KW-1185">Reference proteome</keyword>
<protein>
    <recommendedName>
        <fullName evidence="6">Lipoprotein</fullName>
    </recommendedName>
</protein>
<dbReference type="STRING" id="39962.Lmor_2097"/>
<dbReference type="Proteomes" id="UP000054985">
    <property type="component" value="Unassembled WGS sequence"/>
</dbReference>
<dbReference type="AlphaFoldDB" id="A0A378JVK9"/>